<comment type="caution">
    <text evidence="2">The sequence shown here is derived from an EMBL/GenBank/DDBJ whole genome shotgun (WGS) entry which is preliminary data.</text>
</comment>
<evidence type="ECO:0000313" key="2">
    <source>
        <dbReference type="EMBL" id="KAJ6257484.1"/>
    </source>
</evidence>
<proteinExistence type="predicted"/>
<accession>A0AAD6NGK9</accession>
<protein>
    <submittedName>
        <fullName evidence="2">Uncharacterized protein</fullName>
    </submittedName>
</protein>
<name>A0AAD6NGK9_DREDA</name>
<evidence type="ECO:0000256" key="1">
    <source>
        <dbReference type="SAM" id="MobiDB-lite"/>
    </source>
</evidence>
<dbReference type="Proteomes" id="UP001221413">
    <property type="component" value="Unassembled WGS sequence"/>
</dbReference>
<organism evidence="2 3">
    <name type="scientific">Drechslerella dactyloides</name>
    <name type="common">Nematode-trapping fungus</name>
    <name type="synonym">Arthrobotrys dactyloides</name>
    <dbReference type="NCBI Taxonomy" id="74499"/>
    <lineage>
        <taxon>Eukaryota</taxon>
        <taxon>Fungi</taxon>
        <taxon>Dikarya</taxon>
        <taxon>Ascomycota</taxon>
        <taxon>Pezizomycotina</taxon>
        <taxon>Orbiliomycetes</taxon>
        <taxon>Orbiliales</taxon>
        <taxon>Orbiliaceae</taxon>
        <taxon>Drechslerella</taxon>
    </lineage>
</organism>
<reference evidence="2" key="1">
    <citation type="submission" date="2023-01" db="EMBL/GenBank/DDBJ databases">
        <title>The chitinases involved in constricting ring structure development in the nematode-trapping fungus Drechslerella dactyloides.</title>
        <authorList>
            <person name="Wang R."/>
            <person name="Zhang L."/>
            <person name="Tang P."/>
            <person name="Li S."/>
            <person name="Liang L."/>
        </authorList>
    </citation>
    <scope>NUCLEOTIDE SEQUENCE</scope>
    <source>
        <strain evidence="2">YMF1.00031</strain>
    </source>
</reference>
<keyword evidence="3" id="KW-1185">Reference proteome</keyword>
<sequence length="100" mass="11043">MHLRSGWQLRRCDFPFRSNQAQRPGDKQPTAADDHHRQFLFTVPVQASHLAAASRHGALIPSSPAHSSISFAMASSGMWEVDPETRRKVSFASSLKGAMV</sequence>
<gene>
    <name evidence="2" type="ORF">Dda_7269</name>
</gene>
<dbReference type="EMBL" id="JAQGDS010000010">
    <property type="protein sequence ID" value="KAJ6257484.1"/>
    <property type="molecule type" value="Genomic_DNA"/>
</dbReference>
<dbReference type="AlphaFoldDB" id="A0AAD6NGK9"/>
<evidence type="ECO:0000313" key="3">
    <source>
        <dbReference type="Proteomes" id="UP001221413"/>
    </source>
</evidence>
<feature type="region of interest" description="Disordered" evidence="1">
    <location>
        <begin position="14"/>
        <end position="34"/>
    </location>
</feature>